<accession>A0ACC3NE27</accession>
<evidence type="ECO:0000313" key="2">
    <source>
        <dbReference type="Proteomes" id="UP001281147"/>
    </source>
</evidence>
<dbReference type="Proteomes" id="UP001281147">
    <property type="component" value="Unassembled WGS sequence"/>
</dbReference>
<keyword evidence="2" id="KW-1185">Reference proteome</keyword>
<comment type="caution">
    <text evidence="1">The sequence shown here is derived from an EMBL/GenBank/DDBJ whole genome shotgun (WGS) entry which is preliminary data.</text>
</comment>
<sequence>MKAKLGHTSDDEWELEESFSRGPTPSGGKKLVFNHAGAFPWSNTQILDGDIPVYFSEVSELTRHKPDITLHRGNQDGVVCAASYFQWSRSMKCGIGPDNISMQWIDFEREGLTDKKRFAFHWKGNSYTLQRAASAEHKASGFGRLLLTHFKVVEEDSGDLVALHAEGDHEA</sequence>
<evidence type="ECO:0000313" key="1">
    <source>
        <dbReference type="EMBL" id="KAK3715098.1"/>
    </source>
</evidence>
<reference evidence="1" key="1">
    <citation type="submission" date="2023-07" db="EMBL/GenBank/DDBJ databases">
        <title>Black Yeasts Isolated from many extreme environments.</title>
        <authorList>
            <person name="Coleine C."/>
            <person name="Stajich J.E."/>
            <person name="Selbmann L."/>
        </authorList>
    </citation>
    <scope>NUCLEOTIDE SEQUENCE</scope>
    <source>
        <strain evidence="1">CCFEE 5714</strain>
    </source>
</reference>
<name>A0ACC3NE27_9PEZI</name>
<proteinExistence type="predicted"/>
<organism evidence="1 2">
    <name type="scientific">Vermiconidia calcicola</name>
    <dbReference type="NCBI Taxonomy" id="1690605"/>
    <lineage>
        <taxon>Eukaryota</taxon>
        <taxon>Fungi</taxon>
        <taxon>Dikarya</taxon>
        <taxon>Ascomycota</taxon>
        <taxon>Pezizomycotina</taxon>
        <taxon>Dothideomycetes</taxon>
        <taxon>Dothideomycetidae</taxon>
        <taxon>Mycosphaerellales</taxon>
        <taxon>Extremaceae</taxon>
        <taxon>Vermiconidia</taxon>
    </lineage>
</organism>
<protein>
    <submittedName>
        <fullName evidence="1">Uncharacterized protein</fullName>
    </submittedName>
</protein>
<gene>
    <name evidence="1" type="ORF">LTR37_007308</name>
</gene>
<dbReference type="EMBL" id="JAUTXU010000051">
    <property type="protein sequence ID" value="KAK3715098.1"/>
    <property type="molecule type" value="Genomic_DNA"/>
</dbReference>